<gene>
    <name evidence="5" type="ORF">HNR73_006870</name>
</gene>
<keyword evidence="1" id="KW-0805">Transcription regulation</keyword>
<dbReference type="Gene3D" id="1.10.10.10">
    <property type="entry name" value="Winged helix-like DNA-binding domain superfamily/Winged helix DNA-binding domain"/>
    <property type="match status" value="1"/>
</dbReference>
<dbReference type="Proteomes" id="UP000548476">
    <property type="component" value="Unassembled WGS sequence"/>
</dbReference>
<protein>
    <submittedName>
        <fullName evidence="5">DNA-binding HxlR family transcriptional regulator</fullName>
    </submittedName>
</protein>
<dbReference type="InterPro" id="IPR036390">
    <property type="entry name" value="WH_DNA-bd_sf"/>
</dbReference>
<dbReference type="PANTHER" id="PTHR33204:SF18">
    <property type="entry name" value="TRANSCRIPTIONAL REGULATORY PROTEIN"/>
    <property type="match status" value="1"/>
</dbReference>
<dbReference type="EMBL" id="JACHGT010000019">
    <property type="protein sequence ID" value="MBB6038981.1"/>
    <property type="molecule type" value="Genomic_DNA"/>
</dbReference>
<evidence type="ECO:0000313" key="6">
    <source>
        <dbReference type="Proteomes" id="UP000548476"/>
    </source>
</evidence>
<evidence type="ECO:0000256" key="1">
    <source>
        <dbReference type="ARBA" id="ARBA00023015"/>
    </source>
</evidence>
<organism evidence="5 6">
    <name type="scientific">Phytomonospora endophytica</name>
    <dbReference type="NCBI Taxonomy" id="714109"/>
    <lineage>
        <taxon>Bacteria</taxon>
        <taxon>Bacillati</taxon>
        <taxon>Actinomycetota</taxon>
        <taxon>Actinomycetes</taxon>
        <taxon>Micromonosporales</taxon>
        <taxon>Micromonosporaceae</taxon>
        <taxon>Phytomonospora</taxon>
    </lineage>
</organism>
<dbReference type="Pfam" id="PF01638">
    <property type="entry name" value="HxlR"/>
    <property type="match status" value="1"/>
</dbReference>
<evidence type="ECO:0000259" key="4">
    <source>
        <dbReference type="PROSITE" id="PS51118"/>
    </source>
</evidence>
<name>A0A841FNT6_9ACTN</name>
<accession>A0A841FNT6</accession>
<sequence length="221" mass="23765">MSRRSYNQYCATAHALDLVGERWTLLLVRELLTGPRRFGDILGGLPGMGTGLLAARLKFLVEEGIVEQVTLPAPANTPAYALTEAGAALEPAVLALADWGMAWALGERRKGEVFRAGWAVLAMRSAYVPRAGFAAVYEFRVDDEIFHAAVRDGDIATVHGPAQRPDVVITVDDGDTFRALLNGEDVDGGVTALGDPALVALLPTLFAWPEARERVSSARPR</sequence>
<evidence type="ECO:0000256" key="3">
    <source>
        <dbReference type="ARBA" id="ARBA00023163"/>
    </source>
</evidence>
<dbReference type="SUPFAM" id="SSF46785">
    <property type="entry name" value="Winged helix' DNA-binding domain"/>
    <property type="match status" value="1"/>
</dbReference>
<dbReference type="RefSeq" id="WP_184791948.1">
    <property type="nucleotide sequence ID" value="NZ_BONT01000055.1"/>
</dbReference>
<comment type="caution">
    <text evidence="5">The sequence shown here is derived from an EMBL/GenBank/DDBJ whole genome shotgun (WGS) entry which is preliminary data.</text>
</comment>
<evidence type="ECO:0000313" key="5">
    <source>
        <dbReference type="EMBL" id="MBB6038981.1"/>
    </source>
</evidence>
<dbReference type="InterPro" id="IPR002577">
    <property type="entry name" value="HTH_HxlR"/>
</dbReference>
<dbReference type="PANTHER" id="PTHR33204">
    <property type="entry name" value="TRANSCRIPTIONAL REGULATOR, MARR FAMILY"/>
    <property type="match status" value="1"/>
</dbReference>
<keyword evidence="3" id="KW-0804">Transcription</keyword>
<reference evidence="5 6" key="1">
    <citation type="submission" date="2020-08" db="EMBL/GenBank/DDBJ databases">
        <title>Genomic Encyclopedia of Type Strains, Phase IV (KMG-IV): sequencing the most valuable type-strain genomes for metagenomic binning, comparative biology and taxonomic classification.</title>
        <authorList>
            <person name="Goeker M."/>
        </authorList>
    </citation>
    <scope>NUCLEOTIDE SEQUENCE [LARGE SCALE GENOMIC DNA]</scope>
    <source>
        <strain evidence="5 6">YIM 65646</strain>
    </source>
</reference>
<dbReference type="AlphaFoldDB" id="A0A841FNT6"/>
<feature type="domain" description="HTH hxlR-type" evidence="4">
    <location>
        <begin position="10"/>
        <end position="108"/>
    </location>
</feature>
<keyword evidence="6" id="KW-1185">Reference proteome</keyword>
<proteinExistence type="predicted"/>
<evidence type="ECO:0000256" key="2">
    <source>
        <dbReference type="ARBA" id="ARBA00023125"/>
    </source>
</evidence>
<dbReference type="PROSITE" id="PS51118">
    <property type="entry name" value="HTH_HXLR"/>
    <property type="match status" value="1"/>
</dbReference>
<dbReference type="GO" id="GO:0003677">
    <property type="term" value="F:DNA binding"/>
    <property type="evidence" value="ECO:0007669"/>
    <property type="project" value="UniProtKB-KW"/>
</dbReference>
<keyword evidence="2 5" id="KW-0238">DNA-binding</keyword>
<dbReference type="InterPro" id="IPR036527">
    <property type="entry name" value="SCP2_sterol-bd_dom_sf"/>
</dbReference>
<dbReference type="InterPro" id="IPR036388">
    <property type="entry name" value="WH-like_DNA-bd_sf"/>
</dbReference>
<dbReference type="Gene3D" id="3.30.1050.10">
    <property type="entry name" value="SCP2 sterol-binding domain"/>
    <property type="match status" value="1"/>
</dbReference>